<dbReference type="InterPro" id="IPR005467">
    <property type="entry name" value="His_kinase_dom"/>
</dbReference>
<feature type="transmembrane region" description="Helical" evidence="11">
    <location>
        <begin position="6"/>
        <end position="30"/>
    </location>
</feature>
<dbReference type="InterPro" id="IPR050428">
    <property type="entry name" value="TCS_sensor_his_kinase"/>
</dbReference>
<dbReference type="eggNOG" id="COG5000">
    <property type="taxonomic scope" value="Bacteria"/>
</dbReference>
<dbReference type="Pfam" id="PF00512">
    <property type="entry name" value="HisKA"/>
    <property type="match status" value="1"/>
</dbReference>
<evidence type="ECO:0000256" key="3">
    <source>
        <dbReference type="ARBA" id="ARBA00012438"/>
    </source>
</evidence>
<dbReference type="Gene3D" id="6.10.340.10">
    <property type="match status" value="1"/>
</dbReference>
<evidence type="ECO:0000259" key="12">
    <source>
        <dbReference type="PROSITE" id="PS50109"/>
    </source>
</evidence>
<keyword evidence="6 11" id="KW-0812">Transmembrane</keyword>
<dbReference type="Pfam" id="PF02518">
    <property type="entry name" value="HATPase_c"/>
    <property type="match status" value="1"/>
</dbReference>
<dbReference type="FunFam" id="3.30.565.10:FF:000049">
    <property type="entry name" value="Two-component sensor histidine kinase"/>
    <property type="match status" value="1"/>
</dbReference>
<evidence type="ECO:0000256" key="10">
    <source>
        <dbReference type="ARBA" id="ARBA00023136"/>
    </source>
</evidence>
<evidence type="ECO:0000256" key="2">
    <source>
        <dbReference type="ARBA" id="ARBA00004370"/>
    </source>
</evidence>
<organism evidence="14 15">
    <name type="scientific">Rubinisphaera brasiliensis (strain ATCC 49424 / DSM 5305 / JCM 21570 / IAM 15109 / NBRC 103401 / IFAM 1448)</name>
    <name type="common">Planctomyces brasiliensis</name>
    <dbReference type="NCBI Taxonomy" id="756272"/>
    <lineage>
        <taxon>Bacteria</taxon>
        <taxon>Pseudomonadati</taxon>
        <taxon>Planctomycetota</taxon>
        <taxon>Planctomycetia</taxon>
        <taxon>Planctomycetales</taxon>
        <taxon>Planctomycetaceae</taxon>
        <taxon>Rubinisphaera</taxon>
    </lineage>
</organism>
<keyword evidence="4" id="KW-0597">Phosphoprotein</keyword>
<evidence type="ECO:0000256" key="6">
    <source>
        <dbReference type="ARBA" id="ARBA00022692"/>
    </source>
</evidence>
<keyword evidence="9" id="KW-0902">Two-component regulatory system</keyword>
<dbReference type="SUPFAM" id="SSF55874">
    <property type="entry name" value="ATPase domain of HSP90 chaperone/DNA topoisomerase II/histidine kinase"/>
    <property type="match status" value="1"/>
</dbReference>
<dbReference type="PRINTS" id="PR00344">
    <property type="entry name" value="BCTRLSENSOR"/>
</dbReference>
<evidence type="ECO:0000256" key="11">
    <source>
        <dbReference type="SAM" id="Phobius"/>
    </source>
</evidence>
<proteinExistence type="predicted"/>
<evidence type="ECO:0000313" key="14">
    <source>
        <dbReference type="EMBL" id="ADY61490.1"/>
    </source>
</evidence>
<dbReference type="InterPro" id="IPR003660">
    <property type="entry name" value="HAMP_dom"/>
</dbReference>
<dbReference type="eggNOG" id="COG5002">
    <property type="taxonomic scope" value="Bacteria"/>
</dbReference>
<evidence type="ECO:0000256" key="4">
    <source>
        <dbReference type="ARBA" id="ARBA00022553"/>
    </source>
</evidence>
<dbReference type="PANTHER" id="PTHR45436">
    <property type="entry name" value="SENSOR HISTIDINE KINASE YKOH"/>
    <property type="match status" value="1"/>
</dbReference>
<dbReference type="CDD" id="cd06225">
    <property type="entry name" value="HAMP"/>
    <property type="match status" value="1"/>
</dbReference>
<dbReference type="KEGG" id="pbs:Plabr_3913"/>
<dbReference type="InterPro" id="IPR003594">
    <property type="entry name" value="HATPase_dom"/>
</dbReference>
<comment type="catalytic activity">
    <reaction evidence="1">
        <text>ATP + protein L-histidine = ADP + protein N-phospho-L-histidine.</text>
        <dbReference type="EC" id="2.7.13.3"/>
    </reaction>
</comment>
<dbReference type="PROSITE" id="PS50885">
    <property type="entry name" value="HAMP"/>
    <property type="match status" value="1"/>
</dbReference>
<evidence type="ECO:0000256" key="1">
    <source>
        <dbReference type="ARBA" id="ARBA00000085"/>
    </source>
</evidence>
<dbReference type="HOGENOM" id="CLU_000445_89_6_0"/>
<dbReference type="InterPro" id="IPR036890">
    <property type="entry name" value="HATPase_C_sf"/>
</dbReference>
<dbReference type="SUPFAM" id="SSF47384">
    <property type="entry name" value="Homodimeric domain of signal transducing histidine kinase"/>
    <property type="match status" value="1"/>
</dbReference>
<keyword evidence="5" id="KW-0808">Transferase</keyword>
<dbReference type="InterPro" id="IPR004358">
    <property type="entry name" value="Sig_transdc_His_kin-like_C"/>
</dbReference>
<dbReference type="GO" id="GO:0005886">
    <property type="term" value="C:plasma membrane"/>
    <property type="evidence" value="ECO:0007669"/>
    <property type="project" value="TreeGrafter"/>
</dbReference>
<keyword evidence="7 14" id="KW-0418">Kinase</keyword>
<dbReference type="EC" id="2.7.13.3" evidence="3"/>
<evidence type="ECO:0000256" key="8">
    <source>
        <dbReference type="ARBA" id="ARBA00022989"/>
    </source>
</evidence>
<feature type="domain" description="Histidine kinase" evidence="12">
    <location>
        <begin position="243"/>
        <end position="459"/>
    </location>
</feature>
<dbReference type="AlphaFoldDB" id="F0STM1"/>
<dbReference type="RefSeq" id="WP_013630207.1">
    <property type="nucleotide sequence ID" value="NC_015174.1"/>
</dbReference>
<reference evidence="15" key="1">
    <citation type="submission" date="2011-02" db="EMBL/GenBank/DDBJ databases">
        <title>The complete genome of Planctomyces brasiliensis DSM 5305.</title>
        <authorList>
            <person name="Lucas S."/>
            <person name="Copeland A."/>
            <person name="Lapidus A."/>
            <person name="Bruce D."/>
            <person name="Goodwin L."/>
            <person name="Pitluck S."/>
            <person name="Kyrpides N."/>
            <person name="Mavromatis K."/>
            <person name="Pagani I."/>
            <person name="Ivanova N."/>
            <person name="Ovchinnikova G."/>
            <person name="Lu M."/>
            <person name="Detter J.C."/>
            <person name="Han C."/>
            <person name="Land M."/>
            <person name="Hauser L."/>
            <person name="Markowitz V."/>
            <person name="Cheng J.-F."/>
            <person name="Hugenholtz P."/>
            <person name="Woyke T."/>
            <person name="Wu D."/>
            <person name="Tindall B."/>
            <person name="Pomrenke H.G."/>
            <person name="Brambilla E."/>
            <person name="Klenk H.-P."/>
            <person name="Eisen J.A."/>
        </authorList>
    </citation>
    <scope>NUCLEOTIDE SEQUENCE [LARGE SCALE GENOMIC DNA]</scope>
    <source>
        <strain evidence="15">ATCC 49424 / DSM 5305 / JCM 21570 / NBRC 103401 / IFAM 1448</strain>
    </source>
</reference>
<dbReference type="PROSITE" id="PS50109">
    <property type="entry name" value="HIS_KIN"/>
    <property type="match status" value="1"/>
</dbReference>
<name>F0STM1_RUBBR</name>
<dbReference type="OrthoDB" id="9786919at2"/>
<protein>
    <recommendedName>
        <fullName evidence="3">histidine kinase</fullName>
        <ecNumber evidence="3">2.7.13.3</ecNumber>
    </recommendedName>
</protein>
<evidence type="ECO:0000256" key="5">
    <source>
        <dbReference type="ARBA" id="ARBA00022679"/>
    </source>
</evidence>
<gene>
    <name evidence="14" type="ordered locus">Plabr_3913</name>
</gene>
<keyword evidence="10 11" id="KW-0472">Membrane</keyword>
<keyword evidence="8 11" id="KW-1133">Transmembrane helix</keyword>
<dbReference type="SMART" id="SM00387">
    <property type="entry name" value="HATPase_c"/>
    <property type="match status" value="1"/>
</dbReference>
<dbReference type="SMART" id="SM00304">
    <property type="entry name" value="HAMP"/>
    <property type="match status" value="1"/>
</dbReference>
<comment type="subcellular location">
    <subcellularLocation>
        <location evidence="2">Membrane</location>
    </subcellularLocation>
</comment>
<dbReference type="GO" id="GO:0000155">
    <property type="term" value="F:phosphorelay sensor kinase activity"/>
    <property type="evidence" value="ECO:0007669"/>
    <property type="project" value="InterPro"/>
</dbReference>
<dbReference type="InterPro" id="IPR003661">
    <property type="entry name" value="HisK_dim/P_dom"/>
</dbReference>
<evidence type="ECO:0000313" key="15">
    <source>
        <dbReference type="Proteomes" id="UP000006860"/>
    </source>
</evidence>
<dbReference type="Gene3D" id="1.10.287.130">
    <property type="match status" value="1"/>
</dbReference>
<dbReference type="EMBL" id="CP002546">
    <property type="protein sequence ID" value="ADY61490.1"/>
    <property type="molecule type" value="Genomic_DNA"/>
</dbReference>
<dbReference type="STRING" id="756272.Plabr_3913"/>
<accession>F0STM1</accession>
<dbReference type="CDD" id="cd00082">
    <property type="entry name" value="HisKA"/>
    <property type="match status" value="1"/>
</dbReference>
<dbReference type="InterPro" id="IPR036097">
    <property type="entry name" value="HisK_dim/P_sf"/>
</dbReference>
<dbReference type="PANTHER" id="PTHR45436:SF5">
    <property type="entry name" value="SENSOR HISTIDINE KINASE TRCS"/>
    <property type="match status" value="1"/>
</dbReference>
<dbReference type="Pfam" id="PF00672">
    <property type="entry name" value="HAMP"/>
    <property type="match status" value="1"/>
</dbReference>
<keyword evidence="15" id="KW-1185">Reference proteome</keyword>
<evidence type="ECO:0000256" key="7">
    <source>
        <dbReference type="ARBA" id="ARBA00022777"/>
    </source>
</evidence>
<evidence type="ECO:0000259" key="13">
    <source>
        <dbReference type="PROSITE" id="PS50885"/>
    </source>
</evidence>
<dbReference type="SMART" id="SM00388">
    <property type="entry name" value="HisKA"/>
    <property type="match status" value="1"/>
</dbReference>
<dbReference type="Proteomes" id="UP000006860">
    <property type="component" value="Chromosome"/>
</dbReference>
<evidence type="ECO:0000256" key="9">
    <source>
        <dbReference type="ARBA" id="ARBA00023012"/>
    </source>
</evidence>
<sequence>MRPLPIRWQITLWITAAFAIVLCSFGYFVYSQLRITHYRQLDQNLQRRYEAVIADKRLGSTPRRRLQGWIAQFGEHAFISGLLIDDDGVVVATAGPISEVTAPAVPADLTQTPAFDTVSPGDLGRMRRLSVIVPDDRQQMTAMMVTSLSHMDEELEMVAQILIITIPLTLILAAVLAYGLAFKALAPVAHLRQMADEITAEHLDRRLPVRNPHDELGHLAQTINSMIARLEASFEEIRRFTGDASHELRTPITVIRSEAELGAQLASANPDSRTRFESIVEECTRLANTTAQLLTLSRGDAGVTQPNWETIDLPPFLAEIVATMQPLATANNIHLSLSPTTSTAVVLSDRERLRQVLDNLIENAVKYTPIAGSVQVAVSMHADAATITIEDTGIGISPEHLPRIFDRFYRVNKDCNPNSGAGLGLSIVSSIAKTLNLRIDAESVPGSGSSFTVSVPLHHK</sequence>
<feature type="domain" description="HAMP" evidence="13">
    <location>
        <begin position="182"/>
        <end position="235"/>
    </location>
</feature>
<dbReference type="Gene3D" id="3.30.565.10">
    <property type="entry name" value="Histidine kinase-like ATPase, C-terminal domain"/>
    <property type="match status" value="1"/>
</dbReference>
<dbReference type="SUPFAM" id="SSF158472">
    <property type="entry name" value="HAMP domain-like"/>
    <property type="match status" value="1"/>
</dbReference>
<feature type="transmembrane region" description="Helical" evidence="11">
    <location>
        <begin position="161"/>
        <end position="182"/>
    </location>
</feature>